<organism evidence="1 2">
    <name type="scientific">Hydrogenophilus thermoluteolus</name>
    <name type="common">Pseudomonas hydrogenothermophila</name>
    <dbReference type="NCBI Taxonomy" id="297"/>
    <lineage>
        <taxon>Bacteria</taxon>
        <taxon>Pseudomonadati</taxon>
        <taxon>Pseudomonadota</taxon>
        <taxon>Hydrogenophilia</taxon>
        <taxon>Hydrogenophilales</taxon>
        <taxon>Hydrogenophilaceae</taxon>
        <taxon>Hydrogenophilus</taxon>
    </lineage>
</organism>
<dbReference type="Proteomes" id="UP000262004">
    <property type="component" value="Plasmid pTH1"/>
</dbReference>
<dbReference type="AlphaFoldDB" id="A0A2Z6E1N0"/>
<keyword evidence="2" id="KW-1185">Reference proteome</keyword>
<accession>A0A2Z6E1N0</accession>
<sequence length="134" mass="15579">MKGKAMHMRQYLVRVRDGVAKIDRSDEIVARHGVIFVFHRIPVWMAWLFQIGFRFDILFLTLRFDKVLVRLEALPDGRFAVQTPTGVSVAGYGVLVPGYFQGRSNVRQGELLVRESRPIFGWIPRTLRNDEHRI</sequence>
<evidence type="ECO:0000313" key="1">
    <source>
        <dbReference type="EMBL" id="BBD78412.1"/>
    </source>
</evidence>
<reference evidence="1 2" key="1">
    <citation type="submission" date="2018-04" db="EMBL/GenBank/DDBJ databases">
        <title>Complete genome sequence of Hydrogenophilus thermoluteolus TH-1.</title>
        <authorList>
            <person name="Arai H."/>
        </authorList>
    </citation>
    <scope>NUCLEOTIDE SEQUENCE [LARGE SCALE GENOMIC DNA]</scope>
    <source>
        <strain evidence="1 2">TH-1</strain>
        <plasmid evidence="2">pth1 dna</plasmid>
    </source>
</reference>
<dbReference type="KEGG" id="htl:HPTL_P067"/>
<geneLocation type="plasmid" evidence="2">
    <name>pth1 dna</name>
</geneLocation>
<protein>
    <submittedName>
        <fullName evidence="1">Uncharacterized protein</fullName>
    </submittedName>
</protein>
<name>A0A2Z6E1N0_HYDTE</name>
<dbReference type="EMBL" id="AP018559">
    <property type="protein sequence ID" value="BBD78412.1"/>
    <property type="molecule type" value="Genomic_DNA"/>
</dbReference>
<evidence type="ECO:0000313" key="2">
    <source>
        <dbReference type="Proteomes" id="UP000262004"/>
    </source>
</evidence>
<gene>
    <name evidence="1" type="ORF">HPTL_P067</name>
</gene>
<proteinExistence type="predicted"/>
<keyword evidence="1" id="KW-0614">Plasmid</keyword>